<feature type="non-terminal residue" evidence="2">
    <location>
        <position position="1"/>
    </location>
</feature>
<protein>
    <recommendedName>
        <fullName evidence="1">Transposase IS801/IS1294 domain-containing protein</fullName>
    </recommendedName>
</protein>
<dbReference type="InterPro" id="IPR007069">
    <property type="entry name" value="Transposase_32"/>
</dbReference>
<name>A0A0F9B961_9ZZZZ</name>
<dbReference type="EMBL" id="LAZR01053331">
    <property type="protein sequence ID" value="KKK80981.1"/>
    <property type="molecule type" value="Genomic_DNA"/>
</dbReference>
<dbReference type="GO" id="GO:0003677">
    <property type="term" value="F:DNA binding"/>
    <property type="evidence" value="ECO:0007669"/>
    <property type="project" value="InterPro"/>
</dbReference>
<sequence length="322" mass="37449">KWLDNRMKELLPVEYFHVVFTIPDILNRTALCNKEVVYGILFRAVKETLLEASLNPKNLGARIGFLAILHTWGQNLLDHPHIHCVVPGGGLSPDGSSWISSKSGFLISVKILKKLFRGKFLDYLKRAFQDHKLHFYGENKELEIPKHFQKLIDQAYAKDWVVYVKKPFSGPKQVLQYLGKYTHRVAISNHRIIDVKDDRVIFKWRDYKDGNTMKTMSVSVEEFMRRFLLHVIPKRFVRIRFYGLLSNRNKKEMLIKCRELLHETTSDDETAEENPDTGETSMTGLIENDYLVCPECQKGKMFIVMVIEPKTVLENTCRLDSS</sequence>
<feature type="domain" description="Transposase IS801/IS1294" evidence="1">
    <location>
        <begin position="64"/>
        <end position="249"/>
    </location>
</feature>
<dbReference type="GO" id="GO:0004803">
    <property type="term" value="F:transposase activity"/>
    <property type="evidence" value="ECO:0007669"/>
    <property type="project" value="InterPro"/>
</dbReference>
<accession>A0A0F9B961</accession>
<dbReference type="AlphaFoldDB" id="A0A0F9B961"/>
<evidence type="ECO:0000259" key="1">
    <source>
        <dbReference type="Pfam" id="PF04986"/>
    </source>
</evidence>
<proteinExistence type="predicted"/>
<evidence type="ECO:0000313" key="2">
    <source>
        <dbReference type="EMBL" id="KKK80981.1"/>
    </source>
</evidence>
<gene>
    <name evidence="2" type="ORF">LCGC14_2818060</name>
</gene>
<reference evidence="2" key="1">
    <citation type="journal article" date="2015" name="Nature">
        <title>Complex archaea that bridge the gap between prokaryotes and eukaryotes.</title>
        <authorList>
            <person name="Spang A."/>
            <person name="Saw J.H."/>
            <person name="Jorgensen S.L."/>
            <person name="Zaremba-Niedzwiedzka K."/>
            <person name="Martijn J."/>
            <person name="Lind A.E."/>
            <person name="van Eijk R."/>
            <person name="Schleper C."/>
            <person name="Guy L."/>
            <person name="Ettema T.J."/>
        </authorList>
    </citation>
    <scope>NUCLEOTIDE SEQUENCE</scope>
</reference>
<dbReference type="PANTHER" id="PTHR37023:SF1">
    <property type="entry name" value="ISSOD25 TRANSPOSASE TNPA_ISSOD25"/>
    <property type="match status" value="1"/>
</dbReference>
<dbReference type="Pfam" id="PF04986">
    <property type="entry name" value="Y2_Tnp"/>
    <property type="match status" value="1"/>
</dbReference>
<comment type="caution">
    <text evidence="2">The sequence shown here is derived from an EMBL/GenBank/DDBJ whole genome shotgun (WGS) entry which is preliminary data.</text>
</comment>
<dbReference type="PANTHER" id="PTHR37023">
    <property type="entry name" value="TRANSPOSASE"/>
    <property type="match status" value="1"/>
</dbReference>
<organism evidence="2">
    <name type="scientific">marine sediment metagenome</name>
    <dbReference type="NCBI Taxonomy" id="412755"/>
    <lineage>
        <taxon>unclassified sequences</taxon>
        <taxon>metagenomes</taxon>
        <taxon>ecological metagenomes</taxon>
    </lineage>
</organism>
<dbReference type="GO" id="GO:0006313">
    <property type="term" value="P:DNA transposition"/>
    <property type="evidence" value="ECO:0007669"/>
    <property type="project" value="InterPro"/>
</dbReference>